<keyword evidence="2" id="KW-1185">Reference proteome</keyword>
<dbReference type="RefSeq" id="XP_007686217.1">
    <property type="nucleotide sequence ID" value="XM_007688027.1"/>
</dbReference>
<sequence>MSKRTIVELDLGLQEKLPQATHHHSEIQELLGCILSKPRNISWQEFSQRSAYEKGPYDVHAQVDTFE</sequence>
<dbReference type="HOGENOM" id="CLU_2811952_0_0_1"/>
<proteinExistence type="predicted"/>
<accession>W6Z639</accession>
<dbReference type="GeneID" id="19123282"/>
<protein>
    <submittedName>
        <fullName evidence="1">Uncharacterized protein</fullName>
    </submittedName>
</protein>
<evidence type="ECO:0000313" key="2">
    <source>
        <dbReference type="Proteomes" id="UP000054032"/>
    </source>
</evidence>
<gene>
    <name evidence="1" type="ORF">COCMIDRAFT_3760</name>
</gene>
<dbReference type="Proteomes" id="UP000054032">
    <property type="component" value="Unassembled WGS sequence"/>
</dbReference>
<dbReference type="KEGG" id="bor:COCMIDRAFT_3760"/>
<dbReference type="AlphaFoldDB" id="W6Z639"/>
<reference evidence="1 2" key="1">
    <citation type="journal article" date="2013" name="PLoS Genet.">
        <title>Comparative genome structure, secondary metabolite, and effector coding capacity across Cochliobolus pathogens.</title>
        <authorList>
            <person name="Condon B.J."/>
            <person name="Leng Y."/>
            <person name="Wu D."/>
            <person name="Bushley K.E."/>
            <person name="Ohm R.A."/>
            <person name="Otillar R."/>
            <person name="Martin J."/>
            <person name="Schackwitz W."/>
            <person name="Grimwood J."/>
            <person name="MohdZainudin N."/>
            <person name="Xue C."/>
            <person name="Wang R."/>
            <person name="Manning V.A."/>
            <person name="Dhillon B."/>
            <person name="Tu Z.J."/>
            <person name="Steffenson B.J."/>
            <person name="Salamov A."/>
            <person name="Sun H."/>
            <person name="Lowry S."/>
            <person name="LaButti K."/>
            <person name="Han J."/>
            <person name="Copeland A."/>
            <person name="Lindquist E."/>
            <person name="Barry K."/>
            <person name="Schmutz J."/>
            <person name="Baker S.E."/>
            <person name="Ciuffetti L.M."/>
            <person name="Grigoriev I.V."/>
            <person name="Zhong S."/>
            <person name="Turgeon B.G."/>
        </authorList>
    </citation>
    <scope>NUCLEOTIDE SEQUENCE [LARGE SCALE GENOMIC DNA]</scope>
    <source>
        <strain evidence="1 2">ATCC 44560</strain>
    </source>
</reference>
<organism evidence="1 2">
    <name type="scientific">Bipolaris oryzae ATCC 44560</name>
    <dbReference type="NCBI Taxonomy" id="930090"/>
    <lineage>
        <taxon>Eukaryota</taxon>
        <taxon>Fungi</taxon>
        <taxon>Dikarya</taxon>
        <taxon>Ascomycota</taxon>
        <taxon>Pezizomycotina</taxon>
        <taxon>Dothideomycetes</taxon>
        <taxon>Pleosporomycetidae</taxon>
        <taxon>Pleosporales</taxon>
        <taxon>Pleosporineae</taxon>
        <taxon>Pleosporaceae</taxon>
        <taxon>Bipolaris</taxon>
    </lineage>
</organism>
<evidence type="ECO:0000313" key="1">
    <source>
        <dbReference type="EMBL" id="EUC47192.1"/>
    </source>
</evidence>
<dbReference type="EMBL" id="KI963955">
    <property type="protein sequence ID" value="EUC47192.1"/>
    <property type="molecule type" value="Genomic_DNA"/>
</dbReference>
<name>W6Z639_COCMI</name>